<evidence type="ECO:0000313" key="2">
    <source>
        <dbReference type="EMBL" id="HBJ08693.1"/>
    </source>
</evidence>
<feature type="transmembrane region" description="Helical" evidence="1">
    <location>
        <begin position="12"/>
        <end position="28"/>
    </location>
</feature>
<comment type="caution">
    <text evidence="2">The sequence shown here is derived from an EMBL/GenBank/DDBJ whole genome shotgun (WGS) entry which is preliminary data.</text>
</comment>
<sequence>MTNKFLKPNTILYALLTGIVVTHIPWWISLHINYNINFDSLIRNFFEGTKMSYSIAGAISGYLLYKLSKLFQQK</sequence>
<dbReference type="Proteomes" id="UP000262954">
    <property type="component" value="Unassembled WGS sequence"/>
</dbReference>
<evidence type="ECO:0000313" key="3">
    <source>
        <dbReference type="Proteomes" id="UP000262954"/>
    </source>
</evidence>
<organism evidence="2 3">
    <name type="scientific">Coprobacter fastidiosus</name>
    <dbReference type="NCBI Taxonomy" id="1099853"/>
    <lineage>
        <taxon>Bacteria</taxon>
        <taxon>Pseudomonadati</taxon>
        <taxon>Bacteroidota</taxon>
        <taxon>Bacteroidia</taxon>
        <taxon>Bacteroidales</taxon>
        <taxon>Barnesiellaceae</taxon>
        <taxon>Coprobacter</taxon>
    </lineage>
</organism>
<name>A0A354M2F4_9BACT</name>
<accession>A0A354M2F4</accession>
<dbReference type="EMBL" id="DNWC01000087">
    <property type="protein sequence ID" value="HBJ08693.1"/>
    <property type="molecule type" value="Genomic_DNA"/>
</dbReference>
<keyword evidence="1" id="KW-0472">Membrane</keyword>
<proteinExistence type="predicted"/>
<dbReference type="AlphaFoldDB" id="A0A354M2F4"/>
<evidence type="ECO:0000256" key="1">
    <source>
        <dbReference type="SAM" id="Phobius"/>
    </source>
</evidence>
<keyword evidence="1" id="KW-1133">Transmembrane helix</keyword>
<protein>
    <submittedName>
        <fullName evidence="2">Uncharacterized protein</fullName>
    </submittedName>
</protein>
<keyword evidence="1" id="KW-0812">Transmembrane</keyword>
<reference evidence="2 3" key="1">
    <citation type="journal article" date="2018" name="Nat. Biotechnol.">
        <title>A standardized bacterial taxonomy based on genome phylogeny substantially revises the tree of life.</title>
        <authorList>
            <person name="Parks D.H."/>
            <person name="Chuvochina M."/>
            <person name="Waite D.W."/>
            <person name="Rinke C."/>
            <person name="Skarshewski A."/>
            <person name="Chaumeil P.A."/>
            <person name="Hugenholtz P."/>
        </authorList>
    </citation>
    <scope>NUCLEOTIDE SEQUENCE [LARGE SCALE GENOMIC DNA]</scope>
    <source>
        <strain evidence="2">UBA11482</strain>
    </source>
</reference>
<gene>
    <name evidence="2" type="ORF">DDY73_06770</name>
</gene>